<feature type="transmembrane region" description="Helical" evidence="7">
    <location>
        <begin position="50"/>
        <end position="72"/>
    </location>
</feature>
<evidence type="ECO:0000256" key="5">
    <source>
        <dbReference type="ARBA" id="ARBA00022989"/>
    </source>
</evidence>
<feature type="transmembrane region" description="Helical" evidence="7">
    <location>
        <begin position="276"/>
        <end position="296"/>
    </location>
</feature>
<keyword evidence="3" id="KW-1003">Cell membrane</keyword>
<feature type="domain" description="Major facilitator superfamily (MFS) profile" evidence="8">
    <location>
        <begin position="12"/>
        <end position="421"/>
    </location>
</feature>
<evidence type="ECO:0000256" key="6">
    <source>
        <dbReference type="ARBA" id="ARBA00023136"/>
    </source>
</evidence>
<accession>A0ABU4C433</accession>
<feature type="transmembrane region" description="Helical" evidence="7">
    <location>
        <begin position="330"/>
        <end position="350"/>
    </location>
</feature>
<feature type="transmembrane region" description="Helical" evidence="7">
    <location>
        <begin position="185"/>
        <end position="206"/>
    </location>
</feature>
<dbReference type="PROSITE" id="PS00216">
    <property type="entry name" value="SUGAR_TRANSPORT_1"/>
    <property type="match status" value="1"/>
</dbReference>
<feature type="transmembrane region" description="Helical" evidence="7">
    <location>
        <begin position="84"/>
        <end position="103"/>
    </location>
</feature>
<dbReference type="Pfam" id="PF00083">
    <property type="entry name" value="Sugar_tr"/>
    <property type="match status" value="1"/>
</dbReference>
<dbReference type="PROSITE" id="PS00217">
    <property type="entry name" value="SUGAR_TRANSPORT_2"/>
    <property type="match status" value="1"/>
</dbReference>
<keyword evidence="2" id="KW-0813">Transport</keyword>
<protein>
    <submittedName>
        <fullName evidence="9">MFS transporter</fullName>
    </submittedName>
</protein>
<feature type="transmembrane region" description="Helical" evidence="7">
    <location>
        <begin position="396"/>
        <end position="415"/>
    </location>
</feature>
<keyword evidence="5 7" id="KW-1133">Transmembrane helix</keyword>
<evidence type="ECO:0000256" key="7">
    <source>
        <dbReference type="SAM" id="Phobius"/>
    </source>
</evidence>
<feature type="transmembrane region" description="Helical" evidence="7">
    <location>
        <begin position="12"/>
        <end position="38"/>
    </location>
</feature>
<comment type="caution">
    <text evidence="9">The sequence shown here is derived from an EMBL/GenBank/DDBJ whole genome shotgun (WGS) entry which is preliminary data.</text>
</comment>
<sequence>MTTSDPKRLRRIAAASASGTIIEFYDFAIFGTAAVLVFSKVFFPSLGSSAGMAVSLATVGVAFVARPFGSILFGHFGDRLGRKVTLVSTLLIMGGATVAIGLTPSADTIGPLAPVIIVLLRVLQGIAVGGEWAGASLLTAEHAPAGKRGFYGLFPQLGPSVGFMLACATFLGLSMTMSDEAFLAWGWRIPFLASFVLVVLGLYIRLSIAESDVFKEAMKSNGPERFPLGQVMSEQWRQVVVSSLASTYLFGLFYVGVTFLTSYATSELGLERSTVLGLNIIGGAALVATTILGAWLSDRIGRKRVSIIGSSAGVLASLAVFPIIDRGDPLDFLLGLSLLMAAVGIGYGVLASYLPELFATRYRYTGAGVSYNLASVLGGAVTPVLAATLMSSFGSIAIGVYLAILSLIGLVCISLTKDTTINAMAEEPERKHFSAAS</sequence>
<dbReference type="InterPro" id="IPR036259">
    <property type="entry name" value="MFS_trans_sf"/>
</dbReference>
<keyword evidence="4 7" id="KW-0812">Transmembrane</keyword>
<feature type="transmembrane region" description="Helical" evidence="7">
    <location>
        <begin position="371"/>
        <end position="390"/>
    </location>
</feature>
<dbReference type="PROSITE" id="PS50850">
    <property type="entry name" value="MFS"/>
    <property type="match status" value="1"/>
</dbReference>
<dbReference type="Gene3D" id="1.20.1250.20">
    <property type="entry name" value="MFS general substrate transporter like domains"/>
    <property type="match status" value="1"/>
</dbReference>
<keyword evidence="10" id="KW-1185">Reference proteome</keyword>
<feature type="transmembrane region" description="Helical" evidence="7">
    <location>
        <begin position="305"/>
        <end position="324"/>
    </location>
</feature>
<feature type="transmembrane region" description="Helical" evidence="7">
    <location>
        <begin position="150"/>
        <end position="173"/>
    </location>
</feature>
<dbReference type="InterPro" id="IPR005828">
    <property type="entry name" value="MFS_sugar_transport-like"/>
</dbReference>
<name>A0ABU4C433_RHOGO</name>
<dbReference type="PANTHER" id="PTHR43045:SF2">
    <property type="entry name" value="INNER MEMBRANE METABOLITE TRANSPORT PROTEIN YHJE"/>
    <property type="match status" value="1"/>
</dbReference>
<evidence type="ECO:0000259" key="8">
    <source>
        <dbReference type="PROSITE" id="PS50850"/>
    </source>
</evidence>
<dbReference type="Proteomes" id="UP001185927">
    <property type="component" value="Unassembled WGS sequence"/>
</dbReference>
<dbReference type="EMBL" id="JAWLKB010000034">
    <property type="protein sequence ID" value="MDV6271189.1"/>
    <property type="molecule type" value="Genomic_DNA"/>
</dbReference>
<dbReference type="InterPro" id="IPR020846">
    <property type="entry name" value="MFS_dom"/>
</dbReference>
<proteinExistence type="predicted"/>
<evidence type="ECO:0000256" key="2">
    <source>
        <dbReference type="ARBA" id="ARBA00022448"/>
    </source>
</evidence>
<comment type="subcellular location">
    <subcellularLocation>
        <location evidence="1">Cell membrane</location>
        <topology evidence="1">Multi-pass membrane protein</topology>
    </subcellularLocation>
</comment>
<organism evidence="9 10">
    <name type="scientific">Rhodococcus globerulus</name>
    <dbReference type="NCBI Taxonomy" id="33008"/>
    <lineage>
        <taxon>Bacteria</taxon>
        <taxon>Bacillati</taxon>
        <taxon>Actinomycetota</taxon>
        <taxon>Actinomycetes</taxon>
        <taxon>Mycobacteriales</taxon>
        <taxon>Nocardiaceae</taxon>
        <taxon>Rhodococcus</taxon>
    </lineage>
</organism>
<feature type="transmembrane region" description="Helical" evidence="7">
    <location>
        <begin position="239"/>
        <end position="264"/>
    </location>
</feature>
<dbReference type="InterPro" id="IPR005829">
    <property type="entry name" value="Sugar_transporter_CS"/>
</dbReference>
<evidence type="ECO:0000256" key="4">
    <source>
        <dbReference type="ARBA" id="ARBA00022692"/>
    </source>
</evidence>
<evidence type="ECO:0000313" key="9">
    <source>
        <dbReference type="EMBL" id="MDV6271189.1"/>
    </source>
</evidence>
<dbReference type="CDD" id="cd17369">
    <property type="entry name" value="MFS_ShiA_like"/>
    <property type="match status" value="1"/>
</dbReference>
<dbReference type="PANTHER" id="PTHR43045">
    <property type="entry name" value="SHIKIMATE TRANSPORTER"/>
    <property type="match status" value="1"/>
</dbReference>
<reference evidence="9 10" key="1">
    <citation type="submission" date="2023-10" db="EMBL/GenBank/DDBJ databases">
        <title>Development of a sustainable strategy for remediation of hydrocarbon-contaminated territories based on the waste exchange concept.</title>
        <authorList>
            <person name="Krivoruchko A."/>
        </authorList>
    </citation>
    <scope>NUCLEOTIDE SEQUENCE [LARGE SCALE GENOMIC DNA]</scope>
    <source>
        <strain evidence="9 10">IEGM 1203</strain>
    </source>
</reference>
<feature type="transmembrane region" description="Helical" evidence="7">
    <location>
        <begin position="115"/>
        <end position="138"/>
    </location>
</feature>
<evidence type="ECO:0000313" key="10">
    <source>
        <dbReference type="Proteomes" id="UP001185927"/>
    </source>
</evidence>
<gene>
    <name evidence="9" type="ORF">R3Q16_31695</name>
</gene>
<evidence type="ECO:0000256" key="1">
    <source>
        <dbReference type="ARBA" id="ARBA00004651"/>
    </source>
</evidence>
<keyword evidence="6 7" id="KW-0472">Membrane</keyword>
<dbReference type="SUPFAM" id="SSF103473">
    <property type="entry name" value="MFS general substrate transporter"/>
    <property type="match status" value="1"/>
</dbReference>
<dbReference type="RefSeq" id="WP_317545650.1">
    <property type="nucleotide sequence ID" value="NZ_JAWLKB010000034.1"/>
</dbReference>
<evidence type="ECO:0000256" key="3">
    <source>
        <dbReference type="ARBA" id="ARBA00022475"/>
    </source>
</evidence>